<reference evidence="2 3" key="1">
    <citation type="submission" date="2014-04" db="EMBL/GenBank/DDBJ databases">
        <authorList>
            <consortium name="DOE Joint Genome Institute"/>
            <person name="Kuo A."/>
            <person name="Zuccaro A."/>
            <person name="Kohler A."/>
            <person name="Nagy L.G."/>
            <person name="Floudas D."/>
            <person name="Copeland A."/>
            <person name="Barry K.W."/>
            <person name="Cichocki N."/>
            <person name="Veneault-Fourrey C."/>
            <person name="LaButti K."/>
            <person name="Lindquist E.A."/>
            <person name="Lipzen A."/>
            <person name="Lundell T."/>
            <person name="Morin E."/>
            <person name="Murat C."/>
            <person name="Sun H."/>
            <person name="Tunlid A."/>
            <person name="Henrissat B."/>
            <person name="Grigoriev I.V."/>
            <person name="Hibbett D.S."/>
            <person name="Martin F."/>
            <person name="Nordberg H.P."/>
            <person name="Cantor M.N."/>
            <person name="Hua S.X."/>
        </authorList>
    </citation>
    <scope>NUCLEOTIDE SEQUENCE [LARGE SCALE GENOMIC DNA]</scope>
    <source>
        <strain evidence="2 3">MAFF 305830</strain>
    </source>
</reference>
<feature type="compositionally biased region" description="Polar residues" evidence="1">
    <location>
        <begin position="594"/>
        <end position="608"/>
    </location>
</feature>
<feature type="compositionally biased region" description="Polar residues" evidence="1">
    <location>
        <begin position="60"/>
        <end position="70"/>
    </location>
</feature>
<feature type="region of interest" description="Disordered" evidence="1">
    <location>
        <begin position="356"/>
        <end position="608"/>
    </location>
</feature>
<dbReference type="AlphaFoldDB" id="A0A0C3BAF9"/>
<feature type="region of interest" description="Disordered" evidence="1">
    <location>
        <begin position="254"/>
        <end position="342"/>
    </location>
</feature>
<feature type="region of interest" description="Disordered" evidence="1">
    <location>
        <begin position="1"/>
        <end position="115"/>
    </location>
</feature>
<dbReference type="CDD" id="cd22265">
    <property type="entry name" value="UDM1_RNF168"/>
    <property type="match status" value="1"/>
</dbReference>
<dbReference type="PANTHER" id="PTHR12239">
    <property type="entry name" value="PROTEIN CBG20215-RELATED"/>
    <property type="match status" value="1"/>
</dbReference>
<feature type="compositionally biased region" description="Pro residues" evidence="1">
    <location>
        <begin position="426"/>
        <end position="439"/>
    </location>
</feature>
<feature type="compositionally biased region" description="Polar residues" evidence="1">
    <location>
        <begin position="86"/>
        <end position="105"/>
    </location>
</feature>
<proteinExistence type="predicted"/>
<protein>
    <submittedName>
        <fullName evidence="2">Uncharacterized protein</fullName>
    </submittedName>
</protein>
<dbReference type="InterPro" id="IPR052293">
    <property type="entry name" value="SRRP"/>
</dbReference>
<accession>A0A0C3BAF9</accession>
<gene>
    <name evidence="2" type="ORF">M408DRAFT_85419</name>
</gene>
<feature type="compositionally biased region" description="Pro residues" evidence="1">
    <location>
        <begin position="471"/>
        <end position="480"/>
    </location>
</feature>
<dbReference type="Proteomes" id="UP000054097">
    <property type="component" value="Unassembled WGS sequence"/>
</dbReference>
<feature type="compositionally biased region" description="Low complexity" evidence="1">
    <location>
        <begin position="572"/>
        <end position="582"/>
    </location>
</feature>
<feature type="compositionally biased region" description="Polar residues" evidence="1">
    <location>
        <begin position="317"/>
        <end position="333"/>
    </location>
</feature>
<organism evidence="2 3">
    <name type="scientific">Serendipita vermifera MAFF 305830</name>
    <dbReference type="NCBI Taxonomy" id="933852"/>
    <lineage>
        <taxon>Eukaryota</taxon>
        <taxon>Fungi</taxon>
        <taxon>Dikarya</taxon>
        <taxon>Basidiomycota</taxon>
        <taxon>Agaricomycotina</taxon>
        <taxon>Agaricomycetes</taxon>
        <taxon>Sebacinales</taxon>
        <taxon>Serendipitaceae</taxon>
        <taxon>Serendipita</taxon>
    </lineage>
</organism>
<evidence type="ECO:0000256" key="1">
    <source>
        <dbReference type="SAM" id="MobiDB-lite"/>
    </source>
</evidence>
<evidence type="ECO:0000313" key="3">
    <source>
        <dbReference type="Proteomes" id="UP000054097"/>
    </source>
</evidence>
<dbReference type="PANTHER" id="PTHR12239:SF41">
    <property type="entry name" value="MEMBRANE ASSOCIATED PROTEIN, PUTATIVE-RELATED"/>
    <property type="match status" value="1"/>
</dbReference>
<feature type="compositionally biased region" description="Pro residues" evidence="1">
    <location>
        <begin position="7"/>
        <end position="17"/>
    </location>
</feature>
<evidence type="ECO:0000313" key="2">
    <source>
        <dbReference type="EMBL" id="KIM33795.1"/>
    </source>
</evidence>
<feature type="compositionally biased region" description="Low complexity" evidence="1">
    <location>
        <begin position="504"/>
        <end position="513"/>
    </location>
</feature>
<name>A0A0C3BAF9_SERVB</name>
<feature type="compositionally biased region" description="Pro residues" evidence="1">
    <location>
        <begin position="42"/>
        <end position="53"/>
    </location>
</feature>
<dbReference type="HOGENOM" id="CLU_438848_0_0_1"/>
<sequence length="623" mass="69397">MRTFPAVPAPPPIPARPFVPDITTRPVSSQGLTRENVEVTPFPVPPPPPPIPPRIGHTGPSLSPNHTNSPVDGHGGYPYTLHKPLSQLNLGMHSNDSWQSDSSMQARLKAQREEEDRRAAEALRIEKERLRMEQEELNRKALELERTRREEAERQHAAMEKIRKEQEELARLKAIALEEEERRRAIALEEEERRLQRERWAEEERIRREKWEEEERAKRELERAAWRAEEEERRERLRLEMADERFAATVSMREELEAERRRQEAEEKSKAAVRAAEAEIARAKEEAERRRQELLLQEQKDAEMARNLENSAEDEGPSTTGAVASHVSSTVHTPQPVRNELPDYDHLRQPQVNVPIQPPAFKPEHEEVRPPHMGRPHANTTASISSPPHFLPHAQPFARQPLGIPNDTANLRHSMIIPPDHAQPPHAQPPPPGPMPPAGFPNAGTGQGPPYHNHFFPHREVEETPVKSPGGVPPGRPPGPNKLVRQTNSLGGRDPNRPPAHVVNNPGPRNNGPFPAPVPHHPGHVAGSPSLNMIPSPLNGSPVNGRPSTSSGAFPSAHMDHTQSPGAGGSGSSMAPSPNAGPTGHIVNEFPHGNASQQPTEPLSGISELSQSSRFRWVIIFDF</sequence>
<reference evidence="3" key="2">
    <citation type="submission" date="2015-01" db="EMBL/GenBank/DDBJ databases">
        <title>Evolutionary Origins and Diversification of the Mycorrhizal Mutualists.</title>
        <authorList>
            <consortium name="DOE Joint Genome Institute"/>
            <consortium name="Mycorrhizal Genomics Consortium"/>
            <person name="Kohler A."/>
            <person name="Kuo A."/>
            <person name="Nagy L.G."/>
            <person name="Floudas D."/>
            <person name="Copeland A."/>
            <person name="Barry K.W."/>
            <person name="Cichocki N."/>
            <person name="Veneault-Fourrey C."/>
            <person name="LaButti K."/>
            <person name="Lindquist E.A."/>
            <person name="Lipzen A."/>
            <person name="Lundell T."/>
            <person name="Morin E."/>
            <person name="Murat C."/>
            <person name="Riley R."/>
            <person name="Ohm R."/>
            <person name="Sun H."/>
            <person name="Tunlid A."/>
            <person name="Henrissat B."/>
            <person name="Grigoriev I.V."/>
            <person name="Hibbett D.S."/>
            <person name="Martin F."/>
        </authorList>
    </citation>
    <scope>NUCLEOTIDE SEQUENCE [LARGE SCALE GENOMIC DNA]</scope>
    <source>
        <strain evidence="3">MAFF 305830</strain>
    </source>
</reference>
<feature type="compositionally biased region" description="Polar residues" evidence="1">
    <location>
        <begin position="538"/>
        <end position="553"/>
    </location>
</feature>
<dbReference type="EMBL" id="KN824277">
    <property type="protein sequence ID" value="KIM33795.1"/>
    <property type="molecule type" value="Genomic_DNA"/>
</dbReference>
<feature type="compositionally biased region" description="Basic and acidic residues" evidence="1">
    <location>
        <begin position="254"/>
        <end position="306"/>
    </location>
</feature>
<keyword evidence="3" id="KW-1185">Reference proteome</keyword>